<dbReference type="AlphaFoldDB" id="A0A2M8EMH5"/>
<accession>A0A2M8EMH5</accession>
<comment type="caution">
    <text evidence="1">The sequence shown here is derived from an EMBL/GenBank/DDBJ whole genome shotgun (WGS) entry which is preliminary data.</text>
</comment>
<evidence type="ECO:0000313" key="2">
    <source>
        <dbReference type="Proteomes" id="UP000229756"/>
    </source>
</evidence>
<reference evidence="2" key="1">
    <citation type="submission" date="2017-09" db="EMBL/GenBank/DDBJ databases">
        <title>Depth-based differentiation of microbial function through sediment-hosted aquifers and enrichment of novel symbionts in the deep terrestrial subsurface.</title>
        <authorList>
            <person name="Probst A.J."/>
            <person name="Ladd B."/>
            <person name="Jarett J.K."/>
            <person name="Geller-Mcgrath D.E."/>
            <person name="Sieber C.M.K."/>
            <person name="Emerson J.B."/>
            <person name="Anantharaman K."/>
            <person name="Thomas B.C."/>
            <person name="Malmstrom R."/>
            <person name="Stieglmeier M."/>
            <person name="Klingl A."/>
            <person name="Woyke T."/>
            <person name="Ryan C.M."/>
            <person name="Banfield J.F."/>
        </authorList>
    </citation>
    <scope>NUCLEOTIDE SEQUENCE [LARGE SCALE GENOMIC DNA]</scope>
</reference>
<evidence type="ECO:0000313" key="1">
    <source>
        <dbReference type="EMBL" id="PJC23929.1"/>
    </source>
</evidence>
<sequence>METNLSETDIKTEIIPNVSAKCTVHDCYAPIPSGDLYVEKFGDYGTNITEPKDFTTPNLVNNCRDHHWNLRGDHNRFALFLNGKPIGNISVSSSCSSGMVNLD</sequence>
<organism evidence="1 2">
    <name type="scientific">candidate division WWE3 bacterium CG_4_9_14_0_2_um_filter_35_11</name>
    <dbReference type="NCBI Taxonomy" id="1975077"/>
    <lineage>
        <taxon>Bacteria</taxon>
        <taxon>Katanobacteria</taxon>
    </lineage>
</organism>
<gene>
    <name evidence="1" type="ORF">CO058_00745</name>
</gene>
<proteinExistence type="predicted"/>
<name>A0A2M8EMH5_UNCKA</name>
<dbReference type="EMBL" id="PFSJ01000006">
    <property type="protein sequence ID" value="PJC23929.1"/>
    <property type="molecule type" value="Genomic_DNA"/>
</dbReference>
<dbReference type="Proteomes" id="UP000229756">
    <property type="component" value="Unassembled WGS sequence"/>
</dbReference>
<protein>
    <submittedName>
        <fullName evidence="1">Uncharacterized protein</fullName>
    </submittedName>
</protein>